<comment type="caution">
    <text evidence="2">The sequence shown here is derived from an EMBL/GenBank/DDBJ whole genome shotgun (WGS) entry which is preliminary data.</text>
</comment>
<evidence type="ECO:0000313" key="3">
    <source>
        <dbReference type="Proteomes" id="UP000187465"/>
    </source>
</evidence>
<evidence type="ECO:0000256" key="1">
    <source>
        <dbReference type="SAM" id="Phobius"/>
    </source>
</evidence>
<dbReference type="AlphaFoldDB" id="A0A1R0XB57"/>
<dbReference type="Proteomes" id="UP000187465">
    <property type="component" value="Unassembled WGS sequence"/>
</dbReference>
<reference evidence="2 3" key="1">
    <citation type="submission" date="2016-10" db="EMBL/GenBank/DDBJ databases">
        <title>Paenibacillus species isolates.</title>
        <authorList>
            <person name="Beno S.M."/>
        </authorList>
    </citation>
    <scope>NUCLEOTIDE SEQUENCE [LARGE SCALE GENOMIC DNA]</scope>
    <source>
        <strain evidence="2 3">FSL H7-0604</strain>
    </source>
</reference>
<gene>
    <name evidence="2" type="ORF">BJP51_16370</name>
</gene>
<keyword evidence="1" id="KW-0472">Membrane</keyword>
<name>A0A1R0XB57_9BACL</name>
<evidence type="ECO:0000313" key="2">
    <source>
        <dbReference type="EMBL" id="OMD32158.1"/>
    </source>
</evidence>
<organism evidence="2 3">
    <name type="scientific">Paenibacillus odorifer</name>
    <dbReference type="NCBI Taxonomy" id="189426"/>
    <lineage>
        <taxon>Bacteria</taxon>
        <taxon>Bacillati</taxon>
        <taxon>Bacillota</taxon>
        <taxon>Bacilli</taxon>
        <taxon>Bacillales</taxon>
        <taxon>Paenibacillaceae</taxon>
        <taxon>Paenibacillus</taxon>
    </lineage>
</organism>
<protein>
    <submittedName>
        <fullName evidence="2">Uncharacterized protein</fullName>
    </submittedName>
</protein>
<keyword evidence="1" id="KW-1133">Transmembrane helix</keyword>
<dbReference type="KEGG" id="pod:PODO_09885"/>
<dbReference type="EMBL" id="MKQP01000018">
    <property type="protein sequence ID" value="OMD32158.1"/>
    <property type="molecule type" value="Genomic_DNA"/>
</dbReference>
<feature type="transmembrane region" description="Helical" evidence="1">
    <location>
        <begin position="54"/>
        <end position="74"/>
    </location>
</feature>
<accession>A0A1R0XB57</accession>
<proteinExistence type="predicted"/>
<sequence length="102" mass="11639">MCAGIFSRILYTDDDEYWKNGTTYNYPNGRSILVTKRMGIATTINIATKTGKSIYYGLFVFVAVLLIGMGGNCTSLRGVERMVRFFIDFKINRMKYNPLVIE</sequence>
<keyword evidence="1" id="KW-0812">Transmembrane</keyword>